<reference evidence="2 3" key="1">
    <citation type="submission" date="2017-06" db="EMBL/GenBank/DDBJ databases">
        <authorList>
            <person name="Kim H.J."/>
            <person name="Triplett B.A."/>
        </authorList>
    </citation>
    <scope>NUCLEOTIDE SEQUENCE [LARGE SCALE GENOMIC DNA]</scope>
    <source>
        <strain evidence="2">FRACA_ARgP5</strain>
    </source>
</reference>
<gene>
    <name evidence="2" type="ORF">FRACA_440019</name>
</gene>
<evidence type="ECO:0000313" key="2">
    <source>
        <dbReference type="EMBL" id="SNQ50322.1"/>
    </source>
</evidence>
<evidence type="ECO:0000313" key="3">
    <source>
        <dbReference type="Proteomes" id="UP000234331"/>
    </source>
</evidence>
<keyword evidence="3" id="KW-1185">Reference proteome</keyword>
<dbReference type="Proteomes" id="UP000234331">
    <property type="component" value="Unassembled WGS sequence"/>
</dbReference>
<sequence length="117" mass="12413">MARDRANVHRNNMLGAISPKIAGAGSRPIALSCHELTVMTYPYDGLHPATFVSYRNQPCRSSRDACLPLGVVPTDPPTRQGSTCPRLTPSGERPPPSPTGATSSPSSRAALRTSTRS</sequence>
<proteinExistence type="predicted"/>
<organism evidence="2 3">
    <name type="scientific">Frankia canadensis</name>
    <dbReference type="NCBI Taxonomy" id="1836972"/>
    <lineage>
        <taxon>Bacteria</taxon>
        <taxon>Bacillati</taxon>
        <taxon>Actinomycetota</taxon>
        <taxon>Actinomycetes</taxon>
        <taxon>Frankiales</taxon>
        <taxon>Frankiaceae</taxon>
        <taxon>Frankia</taxon>
    </lineage>
</organism>
<dbReference type="AlphaFoldDB" id="A0A2I2KXD5"/>
<feature type="compositionally biased region" description="Low complexity" evidence="1">
    <location>
        <begin position="99"/>
        <end position="117"/>
    </location>
</feature>
<dbReference type="EMBL" id="FZMO01000379">
    <property type="protein sequence ID" value="SNQ50322.1"/>
    <property type="molecule type" value="Genomic_DNA"/>
</dbReference>
<protein>
    <submittedName>
        <fullName evidence="2">Uncharacterized protein</fullName>
    </submittedName>
</protein>
<accession>A0A2I2KXD5</accession>
<feature type="region of interest" description="Disordered" evidence="1">
    <location>
        <begin position="70"/>
        <end position="117"/>
    </location>
</feature>
<evidence type="ECO:0000256" key="1">
    <source>
        <dbReference type="SAM" id="MobiDB-lite"/>
    </source>
</evidence>
<name>A0A2I2KXD5_9ACTN</name>